<dbReference type="GO" id="GO:0004305">
    <property type="term" value="F:ethanolamine kinase activity"/>
    <property type="evidence" value="ECO:0007669"/>
    <property type="project" value="UniProtKB-EC"/>
</dbReference>
<dbReference type="EC" id="2.7.1.82" evidence="2"/>
<evidence type="ECO:0000256" key="3">
    <source>
        <dbReference type="SAM" id="MobiDB-lite"/>
    </source>
</evidence>
<feature type="compositionally biased region" description="Low complexity" evidence="3">
    <location>
        <begin position="107"/>
        <end position="120"/>
    </location>
</feature>
<evidence type="ECO:0000313" key="4">
    <source>
        <dbReference type="EMBL" id="KAG7664989.1"/>
    </source>
</evidence>
<dbReference type="GO" id="GO:0005737">
    <property type="term" value="C:cytoplasm"/>
    <property type="evidence" value="ECO:0007669"/>
    <property type="project" value="TreeGrafter"/>
</dbReference>
<gene>
    <name evidence="4" type="ORF">J8A68_001454</name>
</gene>
<protein>
    <recommendedName>
        <fullName evidence="2">ethanolamine kinase</fullName>
        <ecNumber evidence="2">2.7.1.82</ecNumber>
    </recommendedName>
</protein>
<dbReference type="GeneID" id="73468255"/>
<evidence type="ECO:0000313" key="5">
    <source>
        <dbReference type="Proteomes" id="UP000694255"/>
    </source>
</evidence>
<comment type="pathway">
    <text evidence="1">Phospholipid metabolism; phosphatidylethanolamine biosynthesis; phosphatidylethanolamine from ethanolamine: step 1/3.</text>
</comment>
<reference evidence="4 5" key="1">
    <citation type="journal article" date="2021" name="DNA Res.">
        <title>Genome analysis of Candida subhashii reveals its hybrid nature and dual mitochondrial genome conformations.</title>
        <authorList>
            <person name="Mixao V."/>
            <person name="Hegedusova E."/>
            <person name="Saus E."/>
            <person name="Pryszcz L.P."/>
            <person name="Cillingova A."/>
            <person name="Nosek J."/>
            <person name="Gabaldon T."/>
        </authorList>
    </citation>
    <scope>NUCLEOTIDE SEQUENCE [LARGE SCALE GENOMIC DNA]</scope>
    <source>
        <strain evidence="4 5">CBS 10753</strain>
    </source>
</reference>
<sequence length="544" mass="61532">MTFVHSTYMEGDYSTISNNSTTSGSFTSSLAAYCFINNHELHCIPIISDNINTTTINIERDENDLTPNLSHFKNKNLLYSLNNPSASDVEPDSYSAKLDSSNNNHLSSPSTASSISAAHSGDINSTVRSASPSPSPSPSPIPSESHSSNALYLPKHTVNLSENLTNGFQELKELLIQVFPNWSNKDEISISQLTGGITNMLLSCKYFNSRVLIRVYGHGTNLIIDRNREFVSHLMLNSIDLAPPVYARFKNGMIYGYLDGRSLQPQELTQQNIYPLIAQQLGNLHCRLKFELIDSAVSKIRSLKFTRSNSSTTKKSNNSRKKKYISNVWELLDTWTDIIPTTNPNIIQSFQTHLPNIAVTPDNFRQVIKDEIQWVKHYLEDKVESPIVASHCDLLSGNVIIPDESQHPLPGITGPSPNLPPISENPIKFIDYEYMLPAPRAFDIANHLAEWQGFECDRSRIPDPSMTNPTIVNWVKAYLNDMNASEEQVKQLIEEIRMYYGMPGFYWGIWAVIQSELSTIDFDYAEYSVMRLQEYWDWKLKVTN</sequence>
<dbReference type="RefSeq" id="XP_049265221.1">
    <property type="nucleotide sequence ID" value="XM_049405108.1"/>
</dbReference>
<dbReference type="GO" id="GO:0006646">
    <property type="term" value="P:phosphatidylethanolamine biosynthetic process"/>
    <property type="evidence" value="ECO:0007669"/>
    <property type="project" value="TreeGrafter"/>
</dbReference>
<dbReference type="PANTHER" id="PTHR22603:SF66">
    <property type="entry name" value="ETHANOLAMINE KINASE"/>
    <property type="match status" value="1"/>
</dbReference>
<organism evidence="4 5">
    <name type="scientific">[Candida] subhashii</name>
    <dbReference type="NCBI Taxonomy" id="561895"/>
    <lineage>
        <taxon>Eukaryota</taxon>
        <taxon>Fungi</taxon>
        <taxon>Dikarya</taxon>
        <taxon>Ascomycota</taxon>
        <taxon>Saccharomycotina</taxon>
        <taxon>Pichiomycetes</taxon>
        <taxon>Debaryomycetaceae</taxon>
        <taxon>Spathaspora</taxon>
    </lineage>
</organism>
<dbReference type="PANTHER" id="PTHR22603">
    <property type="entry name" value="CHOLINE/ETHANOALAMINE KINASE"/>
    <property type="match status" value="1"/>
</dbReference>
<dbReference type="OrthoDB" id="10267235at2759"/>
<keyword evidence="5" id="KW-1185">Reference proteome</keyword>
<dbReference type="Pfam" id="PF01633">
    <property type="entry name" value="Choline_kinase"/>
    <property type="match status" value="1"/>
</dbReference>
<dbReference type="EMBL" id="JAGSYN010000055">
    <property type="protein sequence ID" value="KAG7664989.1"/>
    <property type="molecule type" value="Genomic_DNA"/>
</dbReference>
<dbReference type="Proteomes" id="UP000694255">
    <property type="component" value="Unassembled WGS sequence"/>
</dbReference>
<evidence type="ECO:0000256" key="2">
    <source>
        <dbReference type="ARBA" id="ARBA00038874"/>
    </source>
</evidence>
<accession>A0A8J5QNV1</accession>
<dbReference type="CDD" id="cd05157">
    <property type="entry name" value="ETNK_euk"/>
    <property type="match status" value="1"/>
</dbReference>
<dbReference type="AlphaFoldDB" id="A0A8J5QNV1"/>
<feature type="region of interest" description="Disordered" evidence="3">
    <location>
        <begin position="89"/>
        <end position="148"/>
    </location>
</feature>
<name>A0A8J5QNV1_9ASCO</name>
<evidence type="ECO:0000256" key="1">
    <source>
        <dbReference type="ARBA" id="ARBA00037883"/>
    </source>
</evidence>
<comment type="caution">
    <text evidence="4">The sequence shown here is derived from an EMBL/GenBank/DDBJ whole genome shotgun (WGS) entry which is preliminary data.</text>
</comment>
<proteinExistence type="predicted"/>